<evidence type="ECO:0000313" key="4">
    <source>
        <dbReference type="Proteomes" id="UP000775547"/>
    </source>
</evidence>
<keyword evidence="2" id="KW-0472">Membrane</keyword>
<evidence type="ECO:0000313" key="3">
    <source>
        <dbReference type="EMBL" id="KAG5646728.1"/>
    </source>
</evidence>
<dbReference type="EMBL" id="JABCKV010000017">
    <property type="protein sequence ID" value="KAG5646728.1"/>
    <property type="molecule type" value="Genomic_DNA"/>
</dbReference>
<dbReference type="Proteomes" id="UP000775547">
    <property type="component" value="Unassembled WGS sequence"/>
</dbReference>
<sequence length="169" mass="18914">MTSMSRKPAPKIPNLTPGQTIFLGSAIVLASLGGFYANLLRMEKKRQERGTQPHYEYLMGHVASRRNNNPHPEAQQLPISRFEQRSNYLPAPLREQNNGHFTIPEFKLSAIGTSTENPRVRFEQPTPQRPKEPGSSVVYTKSPDYAKSYGKAYAAKENDNVIEDVVGTA</sequence>
<keyword evidence="2" id="KW-1133">Transmembrane helix</keyword>
<organism evidence="3 4">
    <name type="scientific">Asterophora parasitica</name>
    <dbReference type="NCBI Taxonomy" id="117018"/>
    <lineage>
        <taxon>Eukaryota</taxon>
        <taxon>Fungi</taxon>
        <taxon>Dikarya</taxon>
        <taxon>Basidiomycota</taxon>
        <taxon>Agaricomycotina</taxon>
        <taxon>Agaricomycetes</taxon>
        <taxon>Agaricomycetidae</taxon>
        <taxon>Agaricales</taxon>
        <taxon>Tricholomatineae</taxon>
        <taxon>Lyophyllaceae</taxon>
        <taxon>Asterophora</taxon>
    </lineage>
</organism>
<dbReference type="AlphaFoldDB" id="A0A9P7GDJ9"/>
<evidence type="ECO:0000256" key="1">
    <source>
        <dbReference type="SAM" id="MobiDB-lite"/>
    </source>
</evidence>
<keyword evidence="4" id="KW-1185">Reference proteome</keyword>
<gene>
    <name evidence="3" type="ORF">DXG03_002410</name>
</gene>
<proteinExistence type="predicted"/>
<evidence type="ECO:0000256" key="2">
    <source>
        <dbReference type="SAM" id="Phobius"/>
    </source>
</evidence>
<dbReference type="OrthoDB" id="2850836at2759"/>
<name>A0A9P7GDJ9_9AGAR</name>
<reference evidence="3" key="2">
    <citation type="submission" date="2021-10" db="EMBL/GenBank/DDBJ databases">
        <title>Phylogenomics reveals ancestral predisposition of the termite-cultivated fungus Termitomyces towards a domesticated lifestyle.</title>
        <authorList>
            <person name="Auxier B."/>
            <person name="Grum-Grzhimaylo A."/>
            <person name="Cardenas M.E."/>
            <person name="Lodge J.D."/>
            <person name="Laessoe T."/>
            <person name="Pedersen O."/>
            <person name="Smith M.E."/>
            <person name="Kuyper T.W."/>
            <person name="Franco-Molano E.A."/>
            <person name="Baroni T.J."/>
            <person name="Aanen D.K."/>
        </authorList>
    </citation>
    <scope>NUCLEOTIDE SEQUENCE</scope>
    <source>
        <strain evidence="3">AP01</strain>
        <tissue evidence="3">Mycelium</tissue>
    </source>
</reference>
<keyword evidence="2" id="KW-0812">Transmembrane</keyword>
<feature type="region of interest" description="Disordered" evidence="1">
    <location>
        <begin position="116"/>
        <end position="142"/>
    </location>
</feature>
<feature type="transmembrane region" description="Helical" evidence="2">
    <location>
        <begin position="20"/>
        <end position="39"/>
    </location>
</feature>
<reference evidence="3" key="1">
    <citation type="submission" date="2020-07" db="EMBL/GenBank/DDBJ databases">
        <authorList>
            <person name="Nieuwenhuis M."/>
            <person name="Van De Peppel L.J.J."/>
        </authorList>
    </citation>
    <scope>NUCLEOTIDE SEQUENCE</scope>
    <source>
        <strain evidence="3">AP01</strain>
        <tissue evidence="3">Mycelium</tissue>
    </source>
</reference>
<protein>
    <submittedName>
        <fullName evidence="3">Uncharacterized protein</fullName>
    </submittedName>
</protein>
<accession>A0A9P7GDJ9</accession>
<comment type="caution">
    <text evidence="3">The sequence shown here is derived from an EMBL/GenBank/DDBJ whole genome shotgun (WGS) entry which is preliminary data.</text>
</comment>